<evidence type="ECO:0000313" key="4">
    <source>
        <dbReference type="EMBL" id="PLT53995.1"/>
    </source>
</evidence>
<keyword evidence="1" id="KW-0479">Metal-binding</keyword>
<dbReference type="EMBL" id="NIHM01000015">
    <property type="protein sequence ID" value="PLT53995.1"/>
    <property type="molecule type" value="Genomic_DNA"/>
</dbReference>
<dbReference type="GO" id="GO:0009245">
    <property type="term" value="P:lipid A biosynthetic process"/>
    <property type="evidence" value="ECO:0007669"/>
    <property type="project" value="TreeGrafter"/>
</dbReference>
<evidence type="ECO:0000259" key="3">
    <source>
        <dbReference type="Pfam" id="PF00149"/>
    </source>
</evidence>
<keyword evidence="2" id="KW-0378">Hydrolase</keyword>
<dbReference type="GO" id="GO:0008758">
    <property type="term" value="F:UDP-2,3-diacylglucosamine hydrolase activity"/>
    <property type="evidence" value="ECO:0007669"/>
    <property type="project" value="TreeGrafter"/>
</dbReference>
<dbReference type="InterPro" id="IPR004843">
    <property type="entry name" value="Calcineurin-like_PHP"/>
</dbReference>
<dbReference type="Gene3D" id="3.60.21.10">
    <property type="match status" value="1"/>
</dbReference>
<dbReference type="PANTHER" id="PTHR31302:SF31">
    <property type="entry name" value="PHOSPHODIESTERASE YAEI"/>
    <property type="match status" value="1"/>
</dbReference>
<dbReference type="RefSeq" id="WP_101879939.1">
    <property type="nucleotide sequence ID" value="NZ_NIHM01000015.1"/>
</dbReference>
<evidence type="ECO:0000256" key="2">
    <source>
        <dbReference type="ARBA" id="ARBA00022801"/>
    </source>
</evidence>
<dbReference type="GO" id="GO:0016020">
    <property type="term" value="C:membrane"/>
    <property type="evidence" value="ECO:0007669"/>
    <property type="project" value="GOC"/>
</dbReference>
<dbReference type="AlphaFoldDB" id="A0A2N5NGP5"/>
<reference evidence="4 5" key="1">
    <citation type="journal article" date="2017" name="Genome Med.">
        <title>A novel Ruminococcus gnavus clade enriched in inflammatory bowel disease patients.</title>
        <authorList>
            <person name="Hall A.B."/>
            <person name="Yassour M."/>
            <person name="Sauk J."/>
            <person name="Garner A."/>
            <person name="Jiang X."/>
            <person name="Arthur T."/>
            <person name="Lagoudas G.K."/>
            <person name="Vatanen T."/>
            <person name="Fornelos N."/>
            <person name="Wilson R."/>
            <person name="Bertha M."/>
            <person name="Cohen M."/>
            <person name="Garber J."/>
            <person name="Khalili H."/>
            <person name="Gevers D."/>
            <person name="Ananthakrishnan A.N."/>
            <person name="Kugathasan S."/>
            <person name="Lander E.S."/>
            <person name="Blainey P."/>
            <person name="Vlamakis H."/>
            <person name="Xavier R.J."/>
            <person name="Huttenhower C."/>
        </authorList>
    </citation>
    <scope>NUCLEOTIDE SEQUENCE [LARGE SCALE GENOMIC DNA]</scope>
    <source>
        <strain evidence="4 5">RJX1118</strain>
    </source>
</reference>
<protein>
    <submittedName>
        <fullName evidence="4">Serine/threonine protein phosphatase</fullName>
    </submittedName>
</protein>
<organism evidence="4 5">
    <name type="scientific">Mediterraneibacter gnavus</name>
    <name type="common">Ruminococcus gnavus</name>
    <dbReference type="NCBI Taxonomy" id="33038"/>
    <lineage>
        <taxon>Bacteria</taxon>
        <taxon>Bacillati</taxon>
        <taxon>Bacillota</taxon>
        <taxon>Clostridia</taxon>
        <taxon>Lachnospirales</taxon>
        <taxon>Lachnospiraceae</taxon>
        <taxon>Mediterraneibacter</taxon>
    </lineage>
</organism>
<dbReference type="InterPro" id="IPR051158">
    <property type="entry name" value="Metallophosphoesterase_sf"/>
</dbReference>
<name>A0A2N5NGP5_MEDGN</name>
<dbReference type="PANTHER" id="PTHR31302">
    <property type="entry name" value="TRANSMEMBRANE PROTEIN WITH METALLOPHOSPHOESTERASE DOMAIN-RELATED"/>
    <property type="match status" value="1"/>
</dbReference>
<dbReference type="Proteomes" id="UP000234849">
    <property type="component" value="Unassembled WGS sequence"/>
</dbReference>
<evidence type="ECO:0000313" key="5">
    <source>
        <dbReference type="Proteomes" id="UP000234849"/>
    </source>
</evidence>
<feature type="domain" description="Calcineurin-like phosphoesterase" evidence="3">
    <location>
        <begin position="49"/>
        <end position="227"/>
    </location>
</feature>
<accession>A0A2N5NGP5</accession>
<evidence type="ECO:0000256" key="1">
    <source>
        <dbReference type="ARBA" id="ARBA00022723"/>
    </source>
</evidence>
<comment type="caution">
    <text evidence="4">The sequence shown here is derived from an EMBL/GenBank/DDBJ whole genome shotgun (WGS) entry which is preliminary data.</text>
</comment>
<dbReference type="Pfam" id="PF00149">
    <property type="entry name" value="Metallophos"/>
    <property type="match status" value="1"/>
</dbReference>
<sequence length="293" mass="32894">MKAVILVVFVLTVAAVLCLLEAYREQKYFKVTEDAVVSRRLNGLKKEKKIVFLSDLHNKEYGAGNERLLDAICKARPDLILIGGDMLVGKKGCSFAPALEFVSKLPAIAPVYYACGNHEQRMKRKPEVYGEVYQEYQKQLEECGVHFLENSSVLLKEDDCRIRISALELPLATYTKFKKYRVTEQDVTACIEKEAADYEILLAHNPVYFDAYKKWGADLVLSGHLHGGIIRLPGIGGLITPQAIPFPKYSGEMTTEGEQTIIVSRGLGTHTINLRFLNEAEMIVIHLRGEKDS</sequence>
<dbReference type="InterPro" id="IPR029052">
    <property type="entry name" value="Metallo-depent_PP-like"/>
</dbReference>
<gene>
    <name evidence="4" type="ORF">CDL18_11165</name>
</gene>
<dbReference type="SUPFAM" id="SSF56300">
    <property type="entry name" value="Metallo-dependent phosphatases"/>
    <property type="match status" value="1"/>
</dbReference>
<dbReference type="GO" id="GO:0046872">
    <property type="term" value="F:metal ion binding"/>
    <property type="evidence" value="ECO:0007669"/>
    <property type="project" value="UniProtKB-KW"/>
</dbReference>
<proteinExistence type="predicted"/>